<keyword evidence="3" id="KW-1133">Transmembrane helix</keyword>
<dbReference type="PROSITE" id="PS50026">
    <property type="entry name" value="EGF_3"/>
    <property type="match status" value="1"/>
</dbReference>
<sequence length="278" mass="30580">MRTIGAWVSVGLLCCFGHLTTAEEFLFANGTVDICKAKEGLCGQNGRCVSAPLEWAKFFCKCDECFGGAQCEVNICETHRRRVPLVPLEPYQTFLRVLIVFLGFSFGIAAVCTLLFQRLNWGRRKDRVRGIVSAESSEISRVSTYLGHPGQKASFCERMFSSVINKKPKPTVTPAPSLSSVHVISMDLPTKTLAIGSSTMKKPRRPIAWDEVEMRRHGLVDRRCKRPDEVEATDPKSVDVSVFEPRLTGHSTFSSASSVAGRNFSGTKGPGDASTVRT</sequence>
<evidence type="ECO:0000256" key="1">
    <source>
        <dbReference type="PROSITE-ProRule" id="PRU00076"/>
    </source>
</evidence>
<evidence type="ECO:0000256" key="3">
    <source>
        <dbReference type="SAM" id="Phobius"/>
    </source>
</evidence>
<dbReference type="Proteomes" id="UP000095287">
    <property type="component" value="Unplaced"/>
</dbReference>
<dbReference type="WBParaSite" id="L893_g28243.t1">
    <property type="protein sequence ID" value="L893_g28243.t1"/>
    <property type="gene ID" value="L893_g28243"/>
</dbReference>
<dbReference type="PROSITE" id="PS00022">
    <property type="entry name" value="EGF_1"/>
    <property type="match status" value="1"/>
</dbReference>
<feature type="region of interest" description="Disordered" evidence="2">
    <location>
        <begin position="251"/>
        <end position="278"/>
    </location>
</feature>
<feature type="compositionally biased region" description="Polar residues" evidence="2">
    <location>
        <begin position="251"/>
        <end position="266"/>
    </location>
</feature>
<protein>
    <submittedName>
        <fullName evidence="7">EGF-like domain-containing protein</fullName>
    </submittedName>
</protein>
<keyword evidence="3" id="KW-0812">Transmembrane</keyword>
<evidence type="ECO:0000256" key="2">
    <source>
        <dbReference type="SAM" id="MobiDB-lite"/>
    </source>
</evidence>
<dbReference type="InterPro" id="IPR000742">
    <property type="entry name" value="EGF"/>
</dbReference>
<evidence type="ECO:0000313" key="6">
    <source>
        <dbReference type="Proteomes" id="UP000095287"/>
    </source>
</evidence>
<keyword evidence="1" id="KW-1015">Disulfide bond</keyword>
<organism evidence="6 7">
    <name type="scientific">Steinernema glaseri</name>
    <dbReference type="NCBI Taxonomy" id="37863"/>
    <lineage>
        <taxon>Eukaryota</taxon>
        <taxon>Metazoa</taxon>
        <taxon>Ecdysozoa</taxon>
        <taxon>Nematoda</taxon>
        <taxon>Chromadorea</taxon>
        <taxon>Rhabditida</taxon>
        <taxon>Tylenchina</taxon>
        <taxon>Panagrolaimomorpha</taxon>
        <taxon>Strongyloidoidea</taxon>
        <taxon>Steinernematidae</taxon>
        <taxon>Steinernema</taxon>
    </lineage>
</organism>
<keyword evidence="3" id="KW-0472">Membrane</keyword>
<feature type="domain" description="EGF-like" evidence="5">
    <location>
        <begin position="31"/>
        <end position="72"/>
    </location>
</feature>
<feature type="chain" id="PRO_5009313687" evidence="4">
    <location>
        <begin position="23"/>
        <end position="278"/>
    </location>
</feature>
<reference evidence="7" key="1">
    <citation type="submission" date="2016-11" db="UniProtKB">
        <authorList>
            <consortium name="WormBaseParasite"/>
        </authorList>
    </citation>
    <scope>IDENTIFICATION</scope>
</reference>
<keyword evidence="1" id="KW-0245">EGF-like domain</keyword>
<feature type="transmembrane region" description="Helical" evidence="3">
    <location>
        <begin position="94"/>
        <end position="116"/>
    </location>
</feature>
<accession>A0A1I7ZN86</accession>
<feature type="signal peptide" evidence="4">
    <location>
        <begin position="1"/>
        <end position="22"/>
    </location>
</feature>
<proteinExistence type="predicted"/>
<keyword evidence="6" id="KW-1185">Reference proteome</keyword>
<feature type="disulfide bond" evidence="1">
    <location>
        <begin position="62"/>
        <end position="71"/>
    </location>
</feature>
<evidence type="ECO:0000256" key="4">
    <source>
        <dbReference type="SAM" id="SignalP"/>
    </source>
</evidence>
<evidence type="ECO:0000259" key="5">
    <source>
        <dbReference type="PROSITE" id="PS50026"/>
    </source>
</evidence>
<comment type="caution">
    <text evidence="1">Lacks conserved residue(s) required for the propagation of feature annotation.</text>
</comment>
<evidence type="ECO:0000313" key="7">
    <source>
        <dbReference type="WBParaSite" id="L893_g28243.t1"/>
    </source>
</evidence>
<keyword evidence="4" id="KW-0732">Signal</keyword>
<name>A0A1I7ZN86_9BILA</name>
<dbReference type="AlphaFoldDB" id="A0A1I7ZN86"/>